<evidence type="ECO:0000313" key="2">
    <source>
        <dbReference type="EMBL" id="KAH0540055.1"/>
    </source>
</evidence>
<comment type="caution">
    <text evidence="2">The sequence shown here is derived from an EMBL/GenBank/DDBJ whole genome shotgun (WGS) entry which is preliminary data.</text>
</comment>
<feature type="compositionally biased region" description="Polar residues" evidence="1">
    <location>
        <begin position="63"/>
        <end position="78"/>
    </location>
</feature>
<dbReference type="AlphaFoldDB" id="A0AAV7I0H8"/>
<proteinExistence type="predicted"/>
<gene>
    <name evidence="2" type="ORF">KQX54_011850</name>
</gene>
<dbReference type="EMBL" id="JAHXZJ010002609">
    <property type="protein sequence ID" value="KAH0540055.1"/>
    <property type="molecule type" value="Genomic_DNA"/>
</dbReference>
<feature type="compositionally biased region" description="Basic and acidic residues" evidence="1">
    <location>
        <begin position="36"/>
        <end position="51"/>
    </location>
</feature>
<protein>
    <submittedName>
        <fullName evidence="2">Uncharacterized protein</fullName>
    </submittedName>
</protein>
<name>A0AAV7I0H8_COTGL</name>
<feature type="region of interest" description="Disordered" evidence="1">
    <location>
        <begin position="22"/>
        <end position="78"/>
    </location>
</feature>
<evidence type="ECO:0000313" key="3">
    <source>
        <dbReference type="Proteomes" id="UP000826195"/>
    </source>
</evidence>
<evidence type="ECO:0000256" key="1">
    <source>
        <dbReference type="SAM" id="MobiDB-lite"/>
    </source>
</evidence>
<accession>A0AAV7I0H8</accession>
<keyword evidence="3" id="KW-1185">Reference proteome</keyword>
<organism evidence="2 3">
    <name type="scientific">Cotesia glomerata</name>
    <name type="common">Lepidopteran parasitic wasp</name>
    <name type="synonym">Apanteles glomeratus</name>
    <dbReference type="NCBI Taxonomy" id="32391"/>
    <lineage>
        <taxon>Eukaryota</taxon>
        <taxon>Metazoa</taxon>
        <taxon>Ecdysozoa</taxon>
        <taxon>Arthropoda</taxon>
        <taxon>Hexapoda</taxon>
        <taxon>Insecta</taxon>
        <taxon>Pterygota</taxon>
        <taxon>Neoptera</taxon>
        <taxon>Endopterygota</taxon>
        <taxon>Hymenoptera</taxon>
        <taxon>Apocrita</taxon>
        <taxon>Ichneumonoidea</taxon>
        <taxon>Braconidae</taxon>
        <taxon>Microgastrinae</taxon>
        <taxon>Cotesia</taxon>
    </lineage>
</organism>
<sequence length="78" mass="8644">MTGQALMEEVNSYEEYIRQKISDLLRPPRQANKNPKKSEASQKNVSKDKNDVLAAASGDMTPELNTTNNTLDNQSTSS</sequence>
<reference evidence="2 3" key="1">
    <citation type="journal article" date="2021" name="J. Hered.">
        <title>A chromosome-level genome assembly of the parasitoid wasp, Cotesia glomerata (Hymenoptera: Braconidae).</title>
        <authorList>
            <person name="Pinto B.J."/>
            <person name="Weis J.J."/>
            <person name="Gamble T."/>
            <person name="Ode P.J."/>
            <person name="Paul R."/>
            <person name="Zaspel J.M."/>
        </authorList>
    </citation>
    <scope>NUCLEOTIDE SEQUENCE [LARGE SCALE GENOMIC DNA]</scope>
    <source>
        <strain evidence="2">CgM1</strain>
    </source>
</reference>
<dbReference type="Proteomes" id="UP000826195">
    <property type="component" value="Unassembled WGS sequence"/>
</dbReference>